<reference evidence="1" key="1">
    <citation type="submission" date="2020-01" db="EMBL/GenBank/DDBJ databases">
        <authorList>
            <consortium name="DOE Joint Genome Institute"/>
            <person name="Haridas S."/>
            <person name="Albert R."/>
            <person name="Binder M."/>
            <person name="Bloem J."/>
            <person name="Labutti K."/>
            <person name="Salamov A."/>
            <person name="Andreopoulos B."/>
            <person name="Baker S.E."/>
            <person name="Barry K."/>
            <person name="Bills G."/>
            <person name="Bluhm B.H."/>
            <person name="Cannon C."/>
            <person name="Castanera R."/>
            <person name="Culley D.E."/>
            <person name="Daum C."/>
            <person name="Ezra D."/>
            <person name="Gonzalez J.B."/>
            <person name="Henrissat B."/>
            <person name="Kuo A."/>
            <person name="Liang C."/>
            <person name="Lipzen A."/>
            <person name="Lutzoni F."/>
            <person name="Magnuson J."/>
            <person name="Mondo S."/>
            <person name="Nolan M."/>
            <person name="Ohm R."/>
            <person name="Pangilinan J."/>
            <person name="Park H.-J."/>
            <person name="Ramirez L."/>
            <person name="Alfaro M."/>
            <person name="Sun H."/>
            <person name="Tritt A."/>
            <person name="Yoshinaga Y."/>
            <person name="Zwiers L.-H."/>
            <person name="Turgeon B.G."/>
            <person name="Goodwin S.B."/>
            <person name="Spatafora J.W."/>
            <person name="Crous P.W."/>
            <person name="Grigoriev I.V."/>
        </authorList>
    </citation>
    <scope>NUCLEOTIDE SEQUENCE</scope>
    <source>
        <strain evidence="1">IPT5</strain>
    </source>
</reference>
<organism evidence="1 2">
    <name type="scientific">Plenodomus tracheiphilus IPT5</name>
    <dbReference type="NCBI Taxonomy" id="1408161"/>
    <lineage>
        <taxon>Eukaryota</taxon>
        <taxon>Fungi</taxon>
        <taxon>Dikarya</taxon>
        <taxon>Ascomycota</taxon>
        <taxon>Pezizomycotina</taxon>
        <taxon>Dothideomycetes</taxon>
        <taxon>Pleosporomycetidae</taxon>
        <taxon>Pleosporales</taxon>
        <taxon>Pleosporineae</taxon>
        <taxon>Leptosphaeriaceae</taxon>
        <taxon>Plenodomus</taxon>
    </lineage>
</organism>
<dbReference type="OrthoDB" id="3801250at2759"/>
<evidence type="ECO:0000313" key="2">
    <source>
        <dbReference type="Proteomes" id="UP000799423"/>
    </source>
</evidence>
<dbReference type="AlphaFoldDB" id="A0A6A7AUL1"/>
<accession>A0A6A7AUL1</accession>
<gene>
    <name evidence="1" type="ORF">T440DRAFT_223690</name>
</gene>
<sequence length="255" mass="28453">MNTVLFQWRYTQEEKKFVEGLPGARPSVDTHVLPPPELEPRNVESDYFTQFTRGPGGESQRTVFHISQGQHFPSRGMIARSQAGTDTSLDGDSSMVTAESRLTSCEAAVPPTTFPGNQVLRFSTGSTLSQTRLRDLELDFGFQDSWPNRCDWIKQWLLDVLMGSKIQKCMIKNLHSNVEIPDAELRQLVEQSWILDGSDDADFHTGDTAAPSTSDRKSSSILIDDSFLQASALRPLQSKRAYTGPLGVWNQVAED</sequence>
<protein>
    <submittedName>
        <fullName evidence="1">Uncharacterized protein</fullName>
    </submittedName>
</protein>
<dbReference type="EMBL" id="MU006332">
    <property type="protein sequence ID" value="KAF2846793.1"/>
    <property type="molecule type" value="Genomic_DNA"/>
</dbReference>
<keyword evidence="2" id="KW-1185">Reference proteome</keyword>
<name>A0A6A7AUL1_9PLEO</name>
<evidence type="ECO:0000313" key="1">
    <source>
        <dbReference type="EMBL" id="KAF2846793.1"/>
    </source>
</evidence>
<proteinExistence type="predicted"/>
<dbReference type="Proteomes" id="UP000799423">
    <property type="component" value="Unassembled WGS sequence"/>
</dbReference>